<dbReference type="GO" id="GO:0005634">
    <property type="term" value="C:nucleus"/>
    <property type="evidence" value="ECO:0007669"/>
    <property type="project" value="UniProtKB-SubCell"/>
</dbReference>
<dbReference type="Proteomes" id="UP000440578">
    <property type="component" value="Unassembled WGS sequence"/>
</dbReference>
<evidence type="ECO:0000256" key="2">
    <source>
        <dbReference type="ARBA" id="ARBA00004496"/>
    </source>
</evidence>
<feature type="compositionally biased region" description="Polar residues" evidence="10">
    <location>
        <begin position="168"/>
        <end position="179"/>
    </location>
</feature>
<dbReference type="Pfam" id="PF12884">
    <property type="entry name" value="TORC_N"/>
    <property type="match status" value="1"/>
</dbReference>
<keyword evidence="9" id="KW-0539">Nucleus</keyword>
<dbReference type="EMBL" id="VIIS01000202">
    <property type="protein sequence ID" value="KAF0311969.1"/>
    <property type="molecule type" value="Genomic_DNA"/>
</dbReference>
<feature type="compositionally biased region" description="Polar residues" evidence="10">
    <location>
        <begin position="106"/>
        <end position="121"/>
    </location>
</feature>
<organism evidence="12 13">
    <name type="scientific">Amphibalanus amphitrite</name>
    <name type="common">Striped barnacle</name>
    <name type="synonym">Balanus amphitrite</name>
    <dbReference type="NCBI Taxonomy" id="1232801"/>
    <lineage>
        <taxon>Eukaryota</taxon>
        <taxon>Metazoa</taxon>
        <taxon>Ecdysozoa</taxon>
        <taxon>Arthropoda</taxon>
        <taxon>Crustacea</taxon>
        <taxon>Multicrustacea</taxon>
        <taxon>Cirripedia</taxon>
        <taxon>Thoracica</taxon>
        <taxon>Thoracicalcarea</taxon>
        <taxon>Balanomorpha</taxon>
        <taxon>Balanoidea</taxon>
        <taxon>Balanidae</taxon>
        <taxon>Amphibalaninae</taxon>
        <taxon>Amphibalanus</taxon>
    </lineage>
</organism>
<evidence type="ECO:0000313" key="12">
    <source>
        <dbReference type="EMBL" id="KAF0311969.1"/>
    </source>
</evidence>
<sequence>MKVYGKPSAEMANPRKFSEKIALHNQKQAEETAAFEKIMREVGVAVPKGSPGMSSSGPQPVAASPAGLLQPFYRGCGGSLPNVNQMAGYPLPPGPAGYQDPHGMVQGSQPSYSPDQRSSGFGPQRNPRAVCDHRRETSPYSPPGQTFLTPPSDSGWRRTHSDSALHRTLQQSECYSPSLQRRAGGGSGGGGLHEVPGSGGSSPAPPPGHWNPFDPKLGHVPVSCAQPGDQRVPGPP</sequence>
<dbReference type="AlphaFoldDB" id="A0A6A4X3A2"/>
<dbReference type="OrthoDB" id="8947034at2759"/>
<evidence type="ECO:0000256" key="1">
    <source>
        <dbReference type="ARBA" id="ARBA00004123"/>
    </source>
</evidence>
<gene>
    <name evidence="12" type="primary">Crtc1_1</name>
    <name evidence="12" type="ORF">FJT64_017244</name>
</gene>
<dbReference type="InterPro" id="IPR024786">
    <property type="entry name" value="TORC"/>
</dbReference>
<evidence type="ECO:0000256" key="10">
    <source>
        <dbReference type="SAM" id="MobiDB-lite"/>
    </source>
</evidence>
<keyword evidence="6" id="KW-0805">Transcription regulation</keyword>
<protein>
    <submittedName>
        <fullName evidence="12">CREB-regulated transcription coactivator 1</fullName>
    </submittedName>
</protein>
<feature type="region of interest" description="Disordered" evidence="10">
    <location>
        <begin position="83"/>
        <end position="236"/>
    </location>
</feature>
<dbReference type="PANTHER" id="PTHR13589">
    <property type="entry name" value="CREB-REGULATED TRANSCRIPTION COACTIVATOR"/>
    <property type="match status" value="1"/>
</dbReference>
<reference evidence="12 13" key="1">
    <citation type="submission" date="2019-07" db="EMBL/GenBank/DDBJ databases">
        <title>Draft genome assembly of a fouling barnacle, Amphibalanus amphitrite (Darwin, 1854): The first reference genome for Thecostraca.</title>
        <authorList>
            <person name="Kim W."/>
        </authorList>
    </citation>
    <scope>NUCLEOTIDE SEQUENCE [LARGE SCALE GENOMIC DNA]</scope>
    <source>
        <strain evidence="12">SNU_AA5</strain>
        <tissue evidence="12">Soma without cirri and trophi</tissue>
    </source>
</reference>
<keyword evidence="5" id="KW-0597">Phosphoprotein</keyword>
<dbReference type="GO" id="GO:0051289">
    <property type="term" value="P:protein homotetramerization"/>
    <property type="evidence" value="ECO:0007669"/>
    <property type="project" value="InterPro"/>
</dbReference>
<evidence type="ECO:0000256" key="6">
    <source>
        <dbReference type="ARBA" id="ARBA00023015"/>
    </source>
</evidence>
<proteinExistence type="inferred from homology"/>
<feature type="compositionally biased region" description="Gly residues" evidence="10">
    <location>
        <begin position="183"/>
        <end position="200"/>
    </location>
</feature>
<evidence type="ECO:0000256" key="9">
    <source>
        <dbReference type="ARBA" id="ARBA00023242"/>
    </source>
</evidence>
<name>A0A6A4X3A2_AMPAM</name>
<keyword evidence="4" id="KW-0963">Cytoplasm</keyword>
<comment type="similarity">
    <text evidence="3">Belongs to the TORC family.</text>
</comment>
<accession>A0A6A4X3A2</accession>
<dbReference type="PANTHER" id="PTHR13589:SF15">
    <property type="entry name" value="CREB-REGULATED TRANSCRIPTION COACTIVATOR, ISOFORM B"/>
    <property type="match status" value="1"/>
</dbReference>
<dbReference type="InterPro" id="IPR024783">
    <property type="entry name" value="TORC_N"/>
</dbReference>
<keyword evidence="8" id="KW-0804">Transcription</keyword>
<evidence type="ECO:0000259" key="11">
    <source>
        <dbReference type="Pfam" id="PF12884"/>
    </source>
</evidence>
<dbReference type="GO" id="GO:0008140">
    <property type="term" value="F:cAMP response element binding protein binding"/>
    <property type="evidence" value="ECO:0007669"/>
    <property type="project" value="InterPro"/>
</dbReference>
<comment type="caution">
    <text evidence="12">The sequence shown here is derived from an EMBL/GenBank/DDBJ whole genome shotgun (WGS) entry which is preliminary data.</text>
</comment>
<evidence type="ECO:0000256" key="8">
    <source>
        <dbReference type="ARBA" id="ARBA00023163"/>
    </source>
</evidence>
<evidence type="ECO:0000256" key="4">
    <source>
        <dbReference type="ARBA" id="ARBA00022490"/>
    </source>
</evidence>
<evidence type="ECO:0000313" key="13">
    <source>
        <dbReference type="Proteomes" id="UP000440578"/>
    </source>
</evidence>
<feature type="compositionally biased region" description="Polar residues" evidence="10">
    <location>
        <begin position="143"/>
        <end position="152"/>
    </location>
</feature>
<comment type="subcellular location">
    <subcellularLocation>
        <location evidence="2">Cytoplasm</location>
    </subcellularLocation>
    <subcellularLocation>
        <location evidence="1">Nucleus</location>
    </subcellularLocation>
</comment>
<dbReference type="GO" id="GO:0045944">
    <property type="term" value="P:positive regulation of transcription by RNA polymerase II"/>
    <property type="evidence" value="ECO:0007669"/>
    <property type="project" value="TreeGrafter"/>
</dbReference>
<evidence type="ECO:0000256" key="3">
    <source>
        <dbReference type="ARBA" id="ARBA00007167"/>
    </source>
</evidence>
<evidence type="ECO:0000256" key="7">
    <source>
        <dbReference type="ARBA" id="ARBA00023159"/>
    </source>
</evidence>
<dbReference type="GO" id="GO:0005737">
    <property type="term" value="C:cytoplasm"/>
    <property type="evidence" value="ECO:0007669"/>
    <property type="project" value="UniProtKB-SubCell"/>
</dbReference>
<feature type="compositionally biased region" description="Basic and acidic residues" evidence="10">
    <location>
        <begin position="155"/>
        <end position="165"/>
    </location>
</feature>
<evidence type="ECO:0000256" key="5">
    <source>
        <dbReference type="ARBA" id="ARBA00022553"/>
    </source>
</evidence>
<keyword evidence="13" id="KW-1185">Reference proteome</keyword>
<feature type="domain" description="Transducer of regulated CREB activity N-terminal" evidence="11">
    <location>
        <begin position="13"/>
        <end position="46"/>
    </location>
</feature>
<keyword evidence="7" id="KW-0010">Activator</keyword>